<evidence type="ECO:0000313" key="1">
    <source>
        <dbReference type="EMBL" id="MFC5245302.1"/>
    </source>
</evidence>
<keyword evidence="2" id="KW-1185">Reference proteome</keyword>
<accession>A0ABW0E2K0</accession>
<protein>
    <submittedName>
        <fullName evidence="1">Uncharacterized protein</fullName>
    </submittedName>
</protein>
<proteinExistence type="predicted"/>
<reference evidence="2" key="1">
    <citation type="journal article" date="2019" name="Int. J. Syst. Evol. Microbiol.">
        <title>The Global Catalogue of Microorganisms (GCM) 10K type strain sequencing project: providing services to taxonomists for standard genome sequencing and annotation.</title>
        <authorList>
            <consortium name="The Broad Institute Genomics Platform"/>
            <consortium name="The Broad Institute Genome Sequencing Center for Infectious Disease"/>
            <person name="Wu L."/>
            <person name="Ma J."/>
        </authorList>
    </citation>
    <scope>NUCLEOTIDE SEQUENCE [LARGE SCALE GENOMIC DNA]</scope>
    <source>
        <strain evidence="2">CGMCC 4.7131</strain>
    </source>
</reference>
<dbReference type="RefSeq" id="WP_344562882.1">
    <property type="nucleotide sequence ID" value="NZ_BAAATG010000026.1"/>
</dbReference>
<evidence type="ECO:0000313" key="2">
    <source>
        <dbReference type="Proteomes" id="UP001596035"/>
    </source>
</evidence>
<organism evidence="1 2">
    <name type="scientific">Streptomyces atrovirens</name>
    <dbReference type="NCBI Taxonomy" id="285556"/>
    <lineage>
        <taxon>Bacteria</taxon>
        <taxon>Bacillati</taxon>
        <taxon>Actinomycetota</taxon>
        <taxon>Actinomycetes</taxon>
        <taxon>Kitasatosporales</taxon>
        <taxon>Streptomycetaceae</taxon>
        <taxon>Streptomyces</taxon>
    </lineage>
</organism>
<sequence length="94" mass="10348">MTFAENEVHLALRVLNTYEGERSDRVHKAVIKLSNGDLHLLACWAGGATQQDVEPLLWFAGATEPGATGKQIFGAQWMNSFYDRNRLASPGDVS</sequence>
<gene>
    <name evidence="1" type="ORF">ACFPWV_36260</name>
</gene>
<comment type="caution">
    <text evidence="1">The sequence shown here is derived from an EMBL/GenBank/DDBJ whole genome shotgun (WGS) entry which is preliminary data.</text>
</comment>
<name>A0ABW0E2K0_9ACTN</name>
<dbReference type="Proteomes" id="UP001596035">
    <property type="component" value="Unassembled WGS sequence"/>
</dbReference>
<dbReference type="EMBL" id="JBHSKN010000037">
    <property type="protein sequence ID" value="MFC5245302.1"/>
    <property type="molecule type" value="Genomic_DNA"/>
</dbReference>